<protein>
    <submittedName>
        <fullName evidence="1">Uncharacterized protein</fullName>
    </submittedName>
</protein>
<keyword evidence="2" id="KW-1185">Reference proteome</keyword>
<sequence>MSFRYLRYNGITEVGSGAFEDLRSLKDL</sequence>
<dbReference type="EMBL" id="VSRR010060938">
    <property type="protein sequence ID" value="MPC82864.1"/>
    <property type="molecule type" value="Genomic_DNA"/>
</dbReference>
<comment type="caution">
    <text evidence="1">The sequence shown here is derived from an EMBL/GenBank/DDBJ whole genome shotgun (WGS) entry which is preliminary data.</text>
</comment>
<proteinExistence type="predicted"/>
<gene>
    <name evidence="1" type="ORF">E2C01_077550</name>
</gene>
<accession>A0A5B7IRL6</accession>
<organism evidence="1 2">
    <name type="scientific">Portunus trituberculatus</name>
    <name type="common">Swimming crab</name>
    <name type="synonym">Neptunus trituberculatus</name>
    <dbReference type="NCBI Taxonomy" id="210409"/>
    <lineage>
        <taxon>Eukaryota</taxon>
        <taxon>Metazoa</taxon>
        <taxon>Ecdysozoa</taxon>
        <taxon>Arthropoda</taxon>
        <taxon>Crustacea</taxon>
        <taxon>Multicrustacea</taxon>
        <taxon>Malacostraca</taxon>
        <taxon>Eumalacostraca</taxon>
        <taxon>Eucarida</taxon>
        <taxon>Decapoda</taxon>
        <taxon>Pleocyemata</taxon>
        <taxon>Brachyura</taxon>
        <taxon>Eubrachyura</taxon>
        <taxon>Portunoidea</taxon>
        <taxon>Portunidae</taxon>
        <taxon>Portuninae</taxon>
        <taxon>Portunus</taxon>
    </lineage>
</organism>
<evidence type="ECO:0000313" key="1">
    <source>
        <dbReference type="EMBL" id="MPC82864.1"/>
    </source>
</evidence>
<dbReference type="AlphaFoldDB" id="A0A5B7IRL6"/>
<evidence type="ECO:0000313" key="2">
    <source>
        <dbReference type="Proteomes" id="UP000324222"/>
    </source>
</evidence>
<name>A0A5B7IRL6_PORTR</name>
<reference evidence="1 2" key="1">
    <citation type="submission" date="2019-05" db="EMBL/GenBank/DDBJ databases">
        <title>Another draft genome of Portunus trituberculatus and its Hox gene families provides insights of decapod evolution.</title>
        <authorList>
            <person name="Jeong J.-H."/>
            <person name="Song I."/>
            <person name="Kim S."/>
            <person name="Choi T."/>
            <person name="Kim D."/>
            <person name="Ryu S."/>
            <person name="Kim W."/>
        </authorList>
    </citation>
    <scope>NUCLEOTIDE SEQUENCE [LARGE SCALE GENOMIC DNA]</scope>
    <source>
        <tissue evidence="1">Muscle</tissue>
    </source>
</reference>
<dbReference type="Proteomes" id="UP000324222">
    <property type="component" value="Unassembled WGS sequence"/>
</dbReference>